<dbReference type="GO" id="GO:0006261">
    <property type="term" value="P:DNA-templated DNA replication"/>
    <property type="evidence" value="ECO:0007669"/>
    <property type="project" value="UniProtKB-UniRule"/>
</dbReference>
<feature type="domain" description="3'-5' exonuclease" evidence="19">
    <location>
        <begin position="332"/>
        <end position="534"/>
    </location>
</feature>
<dbReference type="CDD" id="cd06139">
    <property type="entry name" value="DNA_polA_I_Ecoli_like_exo"/>
    <property type="match status" value="1"/>
</dbReference>
<dbReference type="SMART" id="SM00474">
    <property type="entry name" value="35EXOc"/>
    <property type="match status" value="1"/>
</dbReference>
<dbReference type="InterPro" id="IPR008918">
    <property type="entry name" value="HhH2"/>
</dbReference>
<keyword evidence="10 17" id="KW-0378">Hydrolase</keyword>
<dbReference type="InterPro" id="IPR043502">
    <property type="entry name" value="DNA/RNA_pol_sf"/>
</dbReference>
<feature type="domain" description="5'-3' exonuclease" evidence="20">
    <location>
        <begin position="12"/>
        <end position="266"/>
    </location>
</feature>
<dbReference type="Proteomes" id="UP000285478">
    <property type="component" value="Chromosome"/>
</dbReference>
<proteinExistence type="inferred from homology"/>
<evidence type="ECO:0000256" key="6">
    <source>
        <dbReference type="ARBA" id="ARBA00022695"/>
    </source>
</evidence>
<dbReference type="InterPro" id="IPR002562">
    <property type="entry name" value="3'-5'_exonuclease_dom"/>
</dbReference>
<dbReference type="KEGG" id="htr:EPV75_00400"/>
<dbReference type="InterPro" id="IPR018320">
    <property type="entry name" value="DNA_polymerase_1"/>
</dbReference>
<dbReference type="Pfam" id="PF02739">
    <property type="entry name" value="5_3_exonuc_N"/>
    <property type="match status" value="1"/>
</dbReference>
<dbReference type="InterPro" id="IPR029060">
    <property type="entry name" value="PIN-like_dom_sf"/>
</dbReference>
<dbReference type="FunFam" id="3.30.420.10:FF:000026">
    <property type="entry name" value="DNA polymerase I"/>
    <property type="match status" value="1"/>
</dbReference>
<keyword evidence="7 17" id="KW-0235">DNA replication</keyword>
<dbReference type="GO" id="GO:0008409">
    <property type="term" value="F:5'-3' exonuclease activity"/>
    <property type="evidence" value="ECO:0007669"/>
    <property type="project" value="UniProtKB-UniRule"/>
</dbReference>
<evidence type="ECO:0000256" key="10">
    <source>
        <dbReference type="ARBA" id="ARBA00022801"/>
    </source>
</evidence>
<evidence type="ECO:0000313" key="23">
    <source>
        <dbReference type="Proteomes" id="UP000285478"/>
    </source>
</evidence>
<evidence type="ECO:0000313" key="22">
    <source>
        <dbReference type="EMBL" id="QAB14238.1"/>
    </source>
</evidence>
<dbReference type="InterPro" id="IPR020045">
    <property type="entry name" value="DNA_polI_H3TH"/>
</dbReference>
<dbReference type="InterPro" id="IPR001098">
    <property type="entry name" value="DNA-dir_DNA_pol_A_palm_dom"/>
</dbReference>
<dbReference type="Gene3D" id="1.20.1060.10">
    <property type="entry name" value="Taq DNA Polymerase, Chain T, domain 4"/>
    <property type="match status" value="1"/>
</dbReference>
<evidence type="ECO:0000256" key="15">
    <source>
        <dbReference type="ARBA" id="ARBA00049244"/>
    </source>
</evidence>
<evidence type="ECO:0000259" key="20">
    <source>
        <dbReference type="SMART" id="SM00475"/>
    </source>
</evidence>
<comment type="subunit">
    <text evidence="2">Single-chain monomer with multiple functions.</text>
</comment>
<dbReference type="CDD" id="cd08637">
    <property type="entry name" value="DNA_pol_A_pol_I_C"/>
    <property type="match status" value="1"/>
</dbReference>
<dbReference type="SMART" id="SM00482">
    <property type="entry name" value="POLAc"/>
    <property type="match status" value="1"/>
</dbReference>
<dbReference type="CDD" id="cd09859">
    <property type="entry name" value="PIN_53EXO"/>
    <property type="match status" value="1"/>
</dbReference>
<dbReference type="GO" id="GO:0003887">
    <property type="term" value="F:DNA-directed DNA polymerase activity"/>
    <property type="evidence" value="ECO:0007669"/>
    <property type="project" value="UniProtKB-UniRule"/>
</dbReference>
<evidence type="ECO:0000256" key="17">
    <source>
        <dbReference type="RuleBase" id="RU004460"/>
    </source>
</evidence>
<evidence type="ECO:0000256" key="5">
    <source>
        <dbReference type="ARBA" id="ARBA00022679"/>
    </source>
</evidence>
<evidence type="ECO:0000256" key="12">
    <source>
        <dbReference type="ARBA" id="ARBA00022932"/>
    </source>
</evidence>
<keyword evidence="5 17" id="KW-0808">Transferase</keyword>
<evidence type="ECO:0000256" key="16">
    <source>
        <dbReference type="NCBIfam" id="TIGR00593"/>
    </source>
</evidence>
<dbReference type="FunFam" id="1.10.150.20:FF:000003">
    <property type="entry name" value="DNA polymerase I"/>
    <property type="match status" value="1"/>
</dbReference>
<dbReference type="FunFam" id="1.20.1060.10:FF:000001">
    <property type="entry name" value="DNA polymerase I"/>
    <property type="match status" value="1"/>
</dbReference>
<dbReference type="Gene3D" id="3.30.420.10">
    <property type="entry name" value="Ribonuclease H-like superfamily/Ribonuclease H"/>
    <property type="match status" value="1"/>
</dbReference>
<reference evidence="22 23" key="1">
    <citation type="journal article" date="2018" name="Environ. Microbiol.">
        <title>Genomes of ubiquitous marine and hypersaline Hydrogenovibrio, Thiomicrorhabdus and Thiomicrospira spp. encode a diversity of mechanisms to sustain chemolithoautotrophy in heterogeneous environments.</title>
        <authorList>
            <person name="Scott K.M."/>
            <person name="Williams J."/>
            <person name="Porter C.M.B."/>
            <person name="Russel S."/>
            <person name="Harmer T.L."/>
            <person name="Paul J.H."/>
            <person name="Antonen K.M."/>
            <person name="Bridges M.K."/>
            <person name="Camper G.J."/>
            <person name="Campla C.K."/>
            <person name="Casella L.G."/>
            <person name="Chase E."/>
            <person name="Conrad J.W."/>
            <person name="Cruz M.C."/>
            <person name="Dunlap D.S."/>
            <person name="Duran L."/>
            <person name="Fahsbender E.M."/>
            <person name="Goldsmith D.B."/>
            <person name="Keeley R.F."/>
            <person name="Kondoff M.R."/>
            <person name="Kussy B.I."/>
            <person name="Lane M.K."/>
            <person name="Lawler S."/>
            <person name="Leigh B.A."/>
            <person name="Lewis C."/>
            <person name="Lostal L.M."/>
            <person name="Marking D."/>
            <person name="Mancera P.A."/>
            <person name="McClenthan E.C."/>
            <person name="McIntyre E.A."/>
            <person name="Mine J.A."/>
            <person name="Modi S."/>
            <person name="Moore B.D."/>
            <person name="Morgan W.A."/>
            <person name="Nelson K.M."/>
            <person name="Nguyen K.N."/>
            <person name="Ogburn N."/>
            <person name="Parrino D.G."/>
            <person name="Pedapudi A.D."/>
            <person name="Pelham R.P."/>
            <person name="Preece A.M."/>
            <person name="Rampersad E.A."/>
            <person name="Richardson J.C."/>
            <person name="Rodgers C.M."/>
            <person name="Schaffer B.L."/>
            <person name="Sheridan N.E."/>
            <person name="Solone M.R."/>
            <person name="Staley Z.R."/>
            <person name="Tabuchi M."/>
            <person name="Waide R.J."/>
            <person name="Wanjugi P.W."/>
            <person name="Young S."/>
            <person name="Clum A."/>
            <person name="Daum C."/>
            <person name="Huntemann M."/>
            <person name="Ivanova N."/>
            <person name="Kyrpides N."/>
            <person name="Mikhailova N."/>
            <person name="Palaniappan K."/>
            <person name="Pillay M."/>
            <person name="Reddy T.B.K."/>
            <person name="Shapiro N."/>
            <person name="Stamatis D."/>
            <person name="Varghese N."/>
            <person name="Woyke T."/>
            <person name="Boden R."/>
            <person name="Freyermuth S.K."/>
            <person name="Kerfeld C.A."/>
        </authorList>
    </citation>
    <scope>NUCLEOTIDE SEQUENCE [LARGE SCALE GENOMIC DNA]</scope>
    <source>
        <strain evidence="22 23">JR-2</strain>
    </source>
</reference>
<dbReference type="PANTHER" id="PTHR10133:SF27">
    <property type="entry name" value="DNA POLYMERASE NU"/>
    <property type="match status" value="1"/>
</dbReference>
<keyword evidence="12 17" id="KW-0239">DNA-directed DNA polymerase</keyword>
<dbReference type="InterPro" id="IPR019760">
    <property type="entry name" value="DNA-dir_DNA_pol_A_CS"/>
</dbReference>
<dbReference type="AlphaFoldDB" id="A0A451G453"/>
<accession>A0A451G453</accession>
<feature type="compositionally biased region" description="Polar residues" evidence="18">
    <location>
        <begin position="297"/>
        <end position="320"/>
    </location>
</feature>
<evidence type="ECO:0000256" key="9">
    <source>
        <dbReference type="ARBA" id="ARBA00022763"/>
    </source>
</evidence>
<evidence type="ECO:0000256" key="18">
    <source>
        <dbReference type="SAM" id="MobiDB-lite"/>
    </source>
</evidence>
<dbReference type="InterPro" id="IPR012337">
    <property type="entry name" value="RNaseH-like_sf"/>
</dbReference>
<evidence type="ECO:0000259" key="21">
    <source>
        <dbReference type="SMART" id="SM00482"/>
    </source>
</evidence>
<evidence type="ECO:0000256" key="1">
    <source>
        <dbReference type="ARBA" id="ARBA00007705"/>
    </source>
</evidence>
<dbReference type="CDD" id="cd09898">
    <property type="entry name" value="H3TH_53EXO"/>
    <property type="match status" value="1"/>
</dbReference>
<evidence type="ECO:0000256" key="14">
    <source>
        <dbReference type="ARBA" id="ARBA00023204"/>
    </source>
</evidence>
<feature type="domain" description="DNA-directed DNA polymerase family A palm" evidence="21">
    <location>
        <begin position="704"/>
        <end position="910"/>
    </location>
</feature>
<dbReference type="SUPFAM" id="SSF88723">
    <property type="entry name" value="PIN domain-like"/>
    <property type="match status" value="1"/>
</dbReference>
<evidence type="ECO:0000256" key="2">
    <source>
        <dbReference type="ARBA" id="ARBA00011541"/>
    </source>
</evidence>
<dbReference type="InterPro" id="IPR002298">
    <property type="entry name" value="DNA_polymerase_A"/>
</dbReference>
<keyword evidence="11 17" id="KW-0269">Exonuclease</keyword>
<keyword evidence="23" id="KW-1185">Reference proteome</keyword>
<dbReference type="FunFam" id="1.10.150.20:FF:000002">
    <property type="entry name" value="DNA polymerase I"/>
    <property type="match status" value="1"/>
</dbReference>
<dbReference type="InterPro" id="IPR036279">
    <property type="entry name" value="5-3_exonuclease_C_sf"/>
</dbReference>
<dbReference type="GO" id="GO:0008408">
    <property type="term" value="F:3'-5' exonuclease activity"/>
    <property type="evidence" value="ECO:0007669"/>
    <property type="project" value="UniProtKB-UniRule"/>
</dbReference>
<dbReference type="GO" id="GO:0003677">
    <property type="term" value="F:DNA binding"/>
    <property type="evidence" value="ECO:0007669"/>
    <property type="project" value="UniProtKB-UniRule"/>
</dbReference>
<name>A0A451G453_9GAMM</name>
<dbReference type="SUPFAM" id="SSF53098">
    <property type="entry name" value="Ribonuclease H-like"/>
    <property type="match status" value="1"/>
</dbReference>
<evidence type="ECO:0000256" key="11">
    <source>
        <dbReference type="ARBA" id="ARBA00022839"/>
    </source>
</evidence>
<comment type="similarity">
    <text evidence="1 17">Belongs to the DNA polymerase type-A family.</text>
</comment>
<dbReference type="Pfam" id="PF01367">
    <property type="entry name" value="5_3_exonuc"/>
    <property type="match status" value="1"/>
</dbReference>
<dbReference type="EC" id="2.7.7.7" evidence="3 16"/>
<dbReference type="InterPro" id="IPR020046">
    <property type="entry name" value="5-3_exonucl_a-hlix_arch_N"/>
</dbReference>
<keyword evidence="14 17" id="KW-0234">DNA repair</keyword>
<keyword evidence="9 17" id="KW-0227">DNA damage</keyword>
<dbReference type="SUPFAM" id="SSF56672">
    <property type="entry name" value="DNA/RNA polymerases"/>
    <property type="match status" value="1"/>
</dbReference>
<dbReference type="Gene3D" id="3.30.70.370">
    <property type="match status" value="1"/>
</dbReference>
<evidence type="ECO:0000259" key="19">
    <source>
        <dbReference type="SMART" id="SM00474"/>
    </source>
</evidence>
<keyword evidence="6 17" id="KW-0548">Nucleotidyltransferase</keyword>
<sequence length="946" mass="105510">MTQILPKFNPDSPFILVDGSSYLFRAFHAMPPLTNSEGHATGAIFGVINMIGKLLEQYQPERIAVVFDAKGKNFRHDLYSEYKAHRPPMPDELRIQIEPIHDIIKALGIPLLVIDGVEADDVMGTLAHHATQAKMDALLSTGDKDMAQLVNQHITLVNTMTDTLMTPEKVEEKFHVKPDQIIDYLALMGDSSDNIPGIPKCGPKTAAKWLAEYGDIDNLIAHADEIKGKIGENLRANLDQLKLSRELTTIRIDCDLPIALADIKRHEADMDALETLFARFDLRNWLSRVLKGDLPFSQSSGRKAHSETVTNGHSQKSAATETDGVTIESEPYATILDMAELDQWLKKLESAEVFAIDTETTSLNAMQAKIVGISFAYAEPAEKADNAKNSQAWRNFAAYVPLTHDYDGAPTQLPYDEVIAKLKPILENPAIQKIGQNFKYDWHLFQNAGIDVQGIAFDTMLESYCFNSVATRHNMDDLALKYLNHSTIHFEDIAGKGKKQKTFNEIDIETAAPYAAEDADITLQLHQTLMPKLQAEPKLESVFRDIEMPLVPVLAKMEHTGVRIDRQMLADQSYELGEKLTALEQKAHLIAGSPFNLNSSKQLQEILFEKLDLPIIKKTPKGQPSTAEPVLVQLAEDGHEMPNLILEYRSLAKLKSTYTDSLPKQINPNTGRVHTSYQQAVASTGRLSSTEPNLQNIPIRTPEGRRIRQAFIADDGHQLLAADYSQIELRIMAHLSGDASLLKAFAEGKDIHQATAAEIFNMPLEEVTSEQRRSAKAVNFGLIYGMSAFGLAKQLNISRGLAQEYINLYFSRYPGVADYMENTKQNAKQTGYVETLMGRRLYLPDINAKNGQLRQYAERTAINAPMQGTAADIIKTAMVKMQAWLNETKLDIKMLMQVHDELVFEVAEQDIESAKAEIKTIMESALALDVPLIVEIGQGKNWDEAH</sequence>
<dbReference type="PROSITE" id="PS00447">
    <property type="entry name" value="DNA_POLYMERASE_A"/>
    <property type="match status" value="1"/>
</dbReference>
<dbReference type="SMART" id="SM00279">
    <property type="entry name" value="HhH2"/>
    <property type="match status" value="1"/>
</dbReference>
<dbReference type="PANTHER" id="PTHR10133">
    <property type="entry name" value="DNA POLYMERASE I"/>
    <property type="match status" value="1"/>
</dbReference>
<dbReference type="Pfam" id="PF00476">
    <property type="entry name" value="DNA_pol_A"/>
    <property type="match status" value="1"/>
</dbReference>
<keyword evidence="8" id="KW-0540">Nuclease</keyword>
<evidence type="ECO:0000256" key="8">
    <source>
        <dbReference type="ARBA" id="ARBA00022722"/>
    </source>
</evidence>
<gene>
    <name evidence="17 22" type="primary">polA</name>
    <name evidence="22" type="ORF">EPV75_00400</name>
</gene>
<dbReference type="FunFam" id="3.40.50.1010:FF:000001">
    <property type="entry name" value="DNA polymerase I"/>
    <property type="match status" value="1"/>
</dbReference>
<organism evidence="22 23">
    <name type="scientific">Hydrogenovibrio thermophilus</name>
    <dbReference type="NCBI Taxonomy" id="265883"/>
    <lineage>
        <taxon>Bacteria</taxon>
        <taxon>Pseudomonadati</taxon>
        <taxon>Pseudomonadota</taxon>
        <taxon>Gammaproteobacteria</taxon>
        <taxon>Thiotrichales</taxon>
        <taxon>Piscirickettsiaceae</taxon>
        <taxon>Hydrogenovibrio</taxon>
    </lineage>
</organism>
<evidence type="ECO:0000256" key="7">
    <source>
        <dbReference type="ARBA" id="ARBA00022705"/>
    </source>
</evidence>
<dbReference type="Gene3D" id="3.40.50.1010">
    <property type="entry name" value="5'-nuclease"/>
    <property type="match status" value="1"/>
</dbReference>
<dbReference type="InterPro" id="IPR036397">
    <property type="entry name" value="RNaseH_sf"/>
</dbReference>
<keyword evidence="13 17" id="KW-0238">DNA-binding</keyword>
<protein>
    <recommendedName>
        <fullName evidence="4 16">DNA polymerase I</fullName>
        <ecNumber evidence="3 16">2.7.7.7</ecNumber>
    </recommendedName>
</protein>
<comment type="function">
    <text evidence="17">In addition to polymerase activity, this DNA polymerase exhibits 3'-5' and 5'-3' exonuclease activity.</text>
</comment>
<dbReference type="RefSeq" id="WP_128384089.1">
    <property type="nucleotide sequence ID" value="NZ_CP035033.1"/>
</dbReference>
<evidence type="ECO:0000256" key="3">
    <source>
        <dbReference type="ARBA" id="ARBA00012417"/>
    </source>
</evidence>
<dbReference type="NCBIfam" id="NF004397">
    <property type="entry name" value="PRK05755.1"/>
    <property type="match status" value="1"/>
</dbReference>
<evidence type="ECO:0000256" key="4">
    <source>
        <dbReference type="ARBA" id="ARBA00020311"/>
    </source>
</evidence>
<feature type="region of interest" description="Disordered" evidence="18">
    <location>
        <begin position="297"/>
        <end position="324"/>
    </location>
</feature>
<dbReference type="Gene3D" id="1.10.150.20">
    <property type="entry name" value="5' to 3' exonuclease, C-terminal subdomain"/>
    <property type="match status" value="2"/>
</dbReference>
<dbReference type="SMART" id="SM00475">
    <property type="entry name" value="53EXOc"/>
    <property type="match status" value="1"/>
</dbReference>
<dbReference type="EMBL" id="CP035033">
    <property type="protein sequence ID" value="QAB14238.1"/>
    <property type="molecule type" value="Genomic_DNA"/>
</dbReference>
<dbReference type="SUPFAM" id="SSF47807">
    <property type="entry name" value="5' to 3' exonuclease, C-terminal subdomain"/>
    <property type="match status" value="1"/>
</dbReference>
<dbReference type="InterPro" id="IPR002421">
    <property type="entry name" value="5-3_exonuclease"/>
</dbReference>
<dbReference type="GO" id="GO:0006302">
    <property type="term" value="P:double-strand break repair"/>
    <property type="evidence" value="ECO:0007669"/>
    <property type="project" value="TreeGrafter"/>
</dbReference>
<evidence type="ECO:0000256" key="13">
    <source>
        <dbReference type="ARBA" id="ARBA00023125"/>
    </source>
</evidence>
<dbReference type="NCBIfam" id="TIGR00593">
    <property type="entry name" value="pola"/>
    <property type="match status" value="1"/>
</dbReference>
<comment type="catalytic activity">
    <reaction evidence="15 17">
        <text>DNA(n) + a 2'-deoxyribonucleoside 5'-triphosphate = DNA(n+1) + diphosphate</text>
        <dbReference type="Rhea" id="RHEA:22508"/>
        <dbReference type="Rhea" id="RHEA-COMP:17339"/>
        <dbReference type="Rhea" id="RHEA-COMP:17340"/>
        <dbReference type="ChEBI" id="CHEBI:33019"/>
        <dbReference type="ChEBI" id="CHEBI:61560"/>
        <dbReference type="ChEBI" id="CHEBI:173112"/>
        <dbReference type="EC" id="2.7.7.7"/>
    </reaction>
</comment>
<dbReference type="Pfam" id="PF01612">
    <property type="entry name" value="DNA_pol_A_exo1"/>
    <property type="match status" value="1"/>
</dbReference>
<dbReference type="PRINTS" id="PR00868">
    <property type="entry name" value="DNAPOLI"/>
</dbReference>